<dbReference type="SUPFAM" id="SSF56601">
    <property type="entry name" value="beta-lactamase/transpeptidase-like"/>
    <property type="match status" value="1"/>
</dbReference>
<keyword evidence="2" id="KW-0378">Hydrolase</keyword>
<dbReference type="PANTHER" id="PTHR43283:SF17">
    <property type="entry name" value="(LOVD), PUTATIVE (AFU_ORTHOLOGUE AFUA_5G00920)-RELATED"/>
    <property type="match status" value="1"/>
</dbReference>
<organism evidence="4 5">
    <name type="scientific">Microthyrium microscopicum</name>
    <dbReference type="NCBI Taxonomy" id="703497"/>
    <lineage>
        <taxon>Eukaryota</taxon>
        <taxon>Fungi</taxon>
        <taxon>Dikarya</taxon>
        <taxon>Ascomycota</taxon>
        <taxon>Pezizomycotina</taxon>
        <taxon>Dothideomycetes</taxon>
        <taxon>Dothideomycetes incertae sedis</taxon>
        <taxon>Microthyriales</taxon>
        <taxon>Microthyriaceae</taxon>
        <taxon>Microthyrium</taxon>
    </lineage>
</organism>
<dbReference type="Proteomes" id="UP000799302">
    <property type="component" value="Unassembled WGS sequence"/>
</dbReference>
<feature type="domain" description="Beta-lactamase-related" evidence="3">
    <location>
        <begin position="24"/>
        <end position="374"/>
    </location>
</feature>
<dbReference type="InterPro" id="IPR050789">
    <property type="entry name" value="Diverse_Enzym_Activities"/>
</dbReference>
<name>A0A6A6U9R3_9PEZI</name>
<protein>
    <submittedName>
        <fullName evidence="4">Beta-lactamase/transpeptidase-like protein</fullName>
    </submittedName>
</protein>
<dbReference type="OrthoDB" id="428260at2759"/>
<dbReference type="Gene3D" id="3.40.710.10">
    <property type="entry name" value="DD-peptidase/beta-lactamase superfamily"/>
    <property type="match status" value="1"/>
</dbReference>
<evidence type="ECO:0000313" key="5">
    <source>
        <dbReference type="Proteomes" id="UP000799302"/>
    </source>
</evidence>
<dbReference type="InterPro" id="IPR012338">
    <property type="entry name" value="Beta-lactam/transpept-like"/>
</dbReference>
<reference evidence="4" key="1">
    <citation type="journal article" date="2020" name="Stud. Mycol.">
        <title>101 Dothideomycetes genomes: a test case for predicting lifestyles and emergence of pathogens.</title>
        <authorList>
            <person name="Haridas S."/>
            <person name="Albert R."/>
            <person name="Binder M."/>
            <person name="Bloem J."/>
            <person name="Labutti K."/>
            <person name="Salamov A."/>
            <person name="Andreopoulos B."/>
            <person name="Baker S."/>
            <person name="Barry K."/>
            <person name="Bills G."/>
            <person name="Bluhm B."/>
            <person name="Cannon C."/>
            <person name="Castanera R."/>
            <person name="Culley D."/>
            <person name="Daum C."/>
            <person name="Ezra D."/>
            <person name="Gonzalez J."/>
            <person name="Henrissat B."/>
            <person name="Kuo A."/>
            <person name="Liang C."/>
            <person name="Lipzen A."/>
            <person name="Lutzoni F."/>
            <person name="Magnuson J."/>
            <person name="Mondo S."/>
            <person name="Nolan M."/>
            <person name="Ohm R."/>
            <person name="Pangilinan J."/>
            <person name="Park H.-J."/>
            <person name="Ramirez L."/>
            <person name="Alfaro M."/>
            <person name="Sun H."/>
            <person name="Tritt A."/>
            <person name="Yoshinaga Y."/>
            <person name="Zwiers L.-H."/>
            <person name="Turgeon B."/>
            <person name="Goodwin S."/>
            <person name="Spatafora J."/>
            <person name="Crous P."/>
            <person name="Grigoriev I."/>
        </authorList>
    </citation>
    <scope>NUCLEOTIDE SEQUENCE</scope>
    <source>
        <strain evidence="4">CBS 115976</strain>
    </source>
</reference>
<keyword evidence="5" id="KW-1185">Reference proteome</keyword>
<dbReference type="PANTHER" id="PTHR43283">
    <property type="entry name" value="BETA-LACTAMASE-RELATED"/>
    <property type="match status" value="1"/>
</dbReference>
<dbReference type="AlphaFoldDB" id="A0A6A6U9R3"/>
<dbReference type="GO" id="GO:0016787">
    <property type="term" value="F:hydrolase activity"/>
    <property type="evidence" value="ECO:0007669"/>
    <property type="project" value="UniProtKB-KW"/>
</dbReference>
<evidence type="ECO:0000313" key="4">
    <source>
        <dbReference type="EMBL" id="KAF2668346.1"/>
    </source>
</evidence>
<accession>A0A6A6U9R3</accession>
<evidence type="ECO:0000259" key="3">
    <source>
        <dbReference type="Pfam" id="PF00144"/>
    </source>
</evidence>
<sequence>MSDFITLVEEYSQKDHAKVHGVIAKCVNGEGKTIYSKIAGYDSIAPDAAPLREDAVFKYASATKLMTSIALLQCVDKELIGLDEPLTKVVPELGTELLKSDGESGITVEPTQKTITARHLLSHTSGLAYWFLNPLLMKWKKRAEGQKFANSTRVDEKCNNPLVFEPGEGWEYGVSLDWAGVIVRRLHEGMSLEDYMIENIWKKVGRSAPFPTFCISRDQEYKDRLMGGAERAADGSLKPYEFWQGDNANDQDGGHGLSGTADDWLAVLADLVSDSPQLLKPETVALMFEPQIQRDSTSMKMLLQLRPAWEIVAGPVPDSAVNHGLGGLLVTEEVPSICQPKGILAWGGAANTIWFASKDHGVAGFFSTQLHPFGDPMAKNLVNAWKKDFWSQCVAVKELGV</sequence>
<proteinExistence type="inferred from homology"/>
<evidence type="ECO:0000256" key="1">
    <source>
        <dbReference type="ARBA" id="ARBA00009009"/>
    </source>
</evidence>
<gene>
    <name evidence="4" type="ORF">BT63DRAFT_425668</name>
</gene>
<dbReference type="EMBL" id="MU004236">
    <property type="protein sequence ID" value="KAF2668346.1"/>
    <property type="molecule type" value="Genomic_DNA"/>
</dbReference>
<dbReference type="InterPro" id="IPR001466">
    <property type="entry name" value="Beta-lactam-related"/>
</dbReference>
<evidence type="ECO:0000256" key="2">
    <source>
        <dbReference type="ARBA" id="ARBA00022801"/>
    </source>
</evidence>
<dbReference type="Pfam" id="PF00144">
    <property type="entry name" value="Beta-lactamase"/>
    <property type="match status" value="1"/>
</dbReference>
<comment type="similarity">
    <text evidence="1">Belongs to the class-A beta-lactamase family.</text>
</comment>